<evidence type="ECO:0000313" key="3">
    <source>
        <dbReference type="Proteomes" id="UP001459105"/>
    </source>
</evidence>
<feature type="transmembrane region" description="Helical" evidence="1">
    <location>
        <begin position="51"/>
        <end position="69"/>
    </location>
</feature>
<dbReference type="EMBL" id="PP438412">
    <property type="protein sequence ID" value="XAI95492.1"/>
    <property type="molecule type" value="Genomic_DNA"/>
</dbReference>
<accession>A0AAX4QIH6</accession>
<keyword evidence="1" id="KW-0812">Transmembrane</keyword>
<protein>
    <submittedName>
        <fullName evidence="2">Uncharacterized protein</fullName>
    </submittedName>
</protein>
<name>A0AAX4QIH6_9CAUD</name>
<evidence type="ECO:0000256" key="1">
    <source>
        <dbReference type="SAM" id="Phobius"/>
    </source>
</evidence>
<organism evidence="2 3">
    <name type="scientific">Microcystis phage Mvi-JY20</name>
    <dbReference type="NCBI Taxonomy" id="3128146"/>
    <lineage>
        <taxon>Viruses</taxon>
        <taxon>Duplodnaviria</taxon>
        <taxon>Heunggongvirae</taxon>
        <taxon>Uroviricota</taxon>
        <taxon>Caudoviricetes</taxon>
    </lineage>
</organism>
<dbReference type="Proteomes" id="UP001459105">
    <property type="component" value="Segment"/>
</dbReference>
<keyword evidence="1" id="KW-1133">Transmembrane helix</keyword>
<feature type="transmembrane region" description="Helical" evidence="1">
    <location>
        <begin position="21"/>
        <end position="39"/>
    </location>
</feature>
<reference evidence="2" key="1">
    <citation type="submission" date="2024-03" db="EMBL/GenBank/DDBJ databases">
        <authorList>
            <person name="Lin W."/>
            <person name="Li D."/>
            <person name="Tong Y."/>
        </authorList>
    </citation>
    <scope>NUCLEOTIDE SEQUENCE</scope>
</reference>
<sequence length="85" mass="9676">MWSISALRNAVPGNPGQVYKALFISVVVYYLLQWLPGTLSSNPEFKQQVELAVSAGVAFAIDQAYLWYVRFKTLRKQKQKPNENV</sequence>
<evidence type="ECO:0000313" key="2">
    <source>
        <dbReference type="EMBL" id="XAI95492.1"/>
    </source>
</evidence>
<proteinExistence type="predicted"/>
<keyword evidence="1" id="KW-0472">Membrane</keyword>